<evidence type="ECO:0008006" key="4">
    <source>
        <dbReference type="Google" id="ProtNLM"/>
    </source>
</evidence>
<dbReference type="KEGG" id="vg:55013061"/>
<evidence type="ECO:0000313" key="2">
    <source>
        <dbReference type="EMBL" id="QBZ72813.1"/>
    </source>
</evidence>
<dbReference type="GeneID" id="55013061"/>
<dbReference type="Pfam" id="PF13148">
    <property type="entry name" value="DUF3987"/>
    <property type="match status" value="2"/>
</dbReference>
<proteinExistence type="predicted"/>
<keyword evidence="3" id="KW-1185">Reference proteome</keyword>
<protein>
    <recommendedName>
        <fullName evidence="4">DUF3987 domain-containing protein</fullName>
    </recommendedName>
</protein>
<evidence type="ECO:0000313" key="3">
    <source>
        <dbReference type="Proteomes" id="UP000297070"/>
    </source>
</evidence>
<name>A0A4D6E2C8_9CAUD</name>
<gene>
    <name evidence="2" type="primary">225</name>
    <name evidence="2" type="ORF">SEA_GODONK_225</name>
</gene>
<dbReference type="EMBL" id="MK620899">
    <property type="protein sequence ID" value="QBZ72813.1"/>
    <property type="molecule type" value="Genomic_DNA"/>
</dbReference>
<dbReference type="Proteomes" id="UP000297070">
    <property type="component" value="Segment"/>
</dbReference>
<reference evidence="2 3" key="1">
    <citation type="submission" date="2019-03" db="EMBL/GenBank/DDBJ databases">
        <authorList>
            <person name="Douthitt C."/>
            <person name="D'Elia T."/>
            <person name="Bockoras C."/>
            <person name="Boss C."/>
            <person name="Clemons M."/>
            <person name="Green W."/>
            <person name="Harel H."/>
            <person name="Larralde J."/>
            <person name="Lopez M."/>
            <person name="Magana D."/>
            <person name="Miguel M."/>
            <person name="Muschweck L."/>
            <person name="Olivos K."/>
            <person name="Racette D."/>
            <person name="Reynolds M."/>
            <person name="Ru Y."/>
            <person name="Santana M."/>
            <person name="Simon R."/>
            <person name="Smotrilla K."/>
            <person name="Sufficool B."/>
            <person name="Tamayo B."/>
            <person name="Tirado E."/>
            <person name="Vajanyi M."/>
            <person name="Weger M."/>
            <person name="Wehr A."/>
            <person name="Whitaker K."/>
            <person name="Garlena R.A."/>
            <person name="Russell D.A."/>
            <person name="Pope W.H."/>
            <person name="Jacobs-Sera D."/>
            <person name="Hatfull G.F."/>
        </authorList>
    </citation>
    <scope>NUCLEOTIDE SEQUENCE [LARGE SCALE GENOMIC DNA]</scope>
</reference>
<feature type="region of interest" description="Disordered" evidence="1">
    <location>
        <begin position="329"/>
        <end position="358"/>
    </location>
</feature>
<dbReference type="InterPro" id="IPR025048">
    <property type="entry name" value="DUF3987"/>
</dbReference>
<accession>A0A4D6E2C8</accession>
<dbReference type="RefSeq" id="YP_009821578.1">
    <property type="nucleotide sequence ID" value="NC_048176.1"/>
</dbReference>
<sequence length="734" mass="82350">MTAPTVIDHILQLPRVKEYSEDLVPSTYKWTHILCQAICLGDKPSYAPADVHGVRDIADEWARLSKKYRNEMYGVDYVRLARTAPTDTVMPNDDDVTPMPVASNPSLKLEWYELAAMVIAGAVSLSSLAATLWPIYYAQTITDDIKYQGYTIQRAGADGHLDREWVENLCSMMTTAEKKYSTDEAKAIASSVAKKWQEFDDVWGSDIPFRSTPAPIPIDEFPAALRDYIKDFARATEVAADAVTGVVLSTIACAALNTIWIQDDFRKYSEPFVLNFAVLADSGERKSAIFNQILKTAMAEYKKFAIDQNSIEAKLRRQRAREVDRELAALTKTTSSSSRGPATPVSPTATGTGTGKGKWTSMRTIDDCEFEKDYWENSHFKSWPTTLDNANNPTIVQHIANSWTGMTAITSPDTSIFKATGRTALIDDRQTLLLAMSGDPIEVARKTTTGASVDKPALNTCVMTQIKSFNKYIAENQDAQDDGFIPRFSVVYTESMASERTFTEDPTEPAIRDAWLNAVGKINMAAREHIQEGIQRQADARASSPPLTWREDQKIEPRLILAKKTDVGPATEYVKWCRARAREQRTGRRYDAIKSWVSKSPARALQIATALTLIDNPRAVEIESKYLATAMKVVDSLTEHYLFAVHTTSDDDLRSVYHRILDVMNEKANLDENDEPMPMKQRDLKRQFNKRQADHLEHYLKALEDLNKIRRDKARPAGGRGAPIVRINLRPKVA</sequence>
<evidence type="ECO:0000256" key="1">
    <source>
        <dbReference type="SAM" id="MobiDB-lite"/>
    </source>
</evidence>
<organism evidence="2 3">
    <name type="scientific">Gordonia phage GodonK</name>
    <dbReference type="NCBI Taxonomy" id="2562192"/>
    <lineage>
        <taxon>Viruses</taxon>
        <taxon>Duplodnaviria</taxon>
        <taxon>Heunggongvirae</taxon>
        <taxon>Uroviricota</taxon>
        <taxon>Caudoviricetes</taxon>
        <taxon>Godonkavirus</taxon>
        <taxon>Godonkavirus godonK</taxon>
    </lineage>
</organism>